<gene>
    <name evidence="7" type="primary">rpsR</name>
    <name evidence="10" type="ORF">IAD50_01305</name>
</gene>
<name>A0A9D1L8H4_9CLOT</name>
<evidence type="ECO:0000256" key="3">
    <source>
        <dbReference type="ARBA" id="ARBA00022884"/>
    </source>
</evidence>
<dbReference type="PRINTS" id="PR00974">
    <property type="entry name" value="RIBOSOMALS18"/>
</dbReference>
<reference evidence="10" key="1">
    <citation type="submission" date="2020-10" db="EMBL/GenBank/DDBJ databases">
        <authorList>
            <person name="Gilroy R."/>
        </authorList>
    </citation>
    <scope>NUCLEOTIDE SEQUENCE</scope>
    <source>
        <strain evidence="10">CHK195-4489</strain>
    </source>
</reference>
<dbReference type="SUPFAM" id="SSF46911">
    <property type="entry name" value="Ribosomal protein S18"/>
    <property type="match status" value="1"/>
</dbReference>
<evidence type="ECO:0000313" key="10">
    <source>
        <dbReference type="EMBL" id="HIU28914.1"/>
    </source>
</evidence>
<dbReference type="Pfam" id="PF01084">
    <property type="entry name" value="Ribosomal_S18"/>
    <property type="match status" value="1"/>
</dbReference>
<dbReference type="GO" id="GO:0006412">
    <property type="term" value="P:translation"/>
    <property type="evidence" value="ECO:0007669"/>
    <property type="project" value="UniProtKB-UniRule"/>
</dbReference>
<feature type="region of interest" description="Disordered" evidence="9">
    <location>
        <begin position="1"/>
        <end position="28"/>
    </location>
</feature>
<evidence type="ECO:0000256" key="8">
    <source>
        <dbReference type="RuleBase" id="RU003910"/>
    </source>
</evidence>
<dbReference type="InterPro" id="IPR036870">
    <property type="entry name" value="Ribosomal_bS18_sf"/>
</dbReference>
<dbReference type="Proteomes" id="UP000824089">
    <property type="component" value="Unassembled WGS sequence"/>
</dbReference>
<dbReference type="AlphaFoldDB" id="A0A9D1L8H4"/>
<dbReference type="PROSITE" id="PS00057">
    <property type="entry name" value="RIBOSOMAL_S18"/>
    <property type="match status" value="1"/>
</dbReference>
<dbReference type="PANTHER" id="PTHR13479">
    <property type="entry name" value="30S RIBOSOMAL PROTEIN S18"/>
    <property type="match status" value="1"/>
</dbReference>
<keyword evidence="2 7" id="KW-0699">rRNA-binding</keyword>
<protein>
    <recommendedName>
        <fullName evidence="6 7">Small ribosomal subunit protein bS18</fullName>
    </recommendedName>
</protein>
<keyword evidence="4 7" id="KW-0689">Ribosomal protein</keyword>
<evidence type="ECO:0000256" key="5">
    <source>
        <dbReference type="ARBA" id="ARBA00023274"/>
    </source>
</evidence>
<reference evidence="10" key="2">
    <citation type="journal article" date="2021" name="PeerJ">
        <title>Extensive microbial diversity within the chicken gut microbiome revealed by metagenomics and culture.</title>
        <authorList>
            <person name="Gilroy R."/>
            <person name="Ravi A."/>
            <person name="Getino M."/>
            <person name="Pursley I."/>
            <person name="Horton D.L."/>
            <person name="Alikhan N.F."/>
            <person name="Baker D."/>
            <person name="Gharbi K."/>
            <person name="Hall N."/>
            <person name="Watson M."/>
            <person name="Adriaenssens E.M."/>
            <person name="Foster-Nyarko E."/>
            <person name="Jarju S."/>
            <person name="Secka A."/>
            <person name="Antonio M."/>
            <person name="Oren A."/>
            <person name="Chaudhuri R.R."/>
            <person name="La Ragione R."/>
            <person name="Hildebrand F."/>
            <person name="Pallen M.J."/>
        </authorList>
    </citation>
    <scope>NUCLEOTIDE SEQUENCE</scope>
    <source>
        <strain evidence="10">CHK195-4489</strain>
    </source>
</reference>
<organism evidence="10 11">
    <name type="scientific">Candidatus Egerieisoma faecipullorum</name>
    <dbReference type="NCBI Taxonomy" id="2840963"/>
    <lineage>
        <taxon>Bacteria</taxon>
        <taxon>Bacillati</taxon>
        <taxon>Bacillota</taxon>
        <taxon>Clostridia</taxon>
        <taxon>Eubacteriales</taxon>
        <taxon>Clostridiaceae</taxon>
        <taxon>Clostridiaceae incertae sedis</taxon>
        <taxon>Candidatus Egerieisoma</taxon>
    </lineage>
</organism>
<evidence type="ECO:0000313" key="11">
    <source>
        <dbReference type="Proteomes" id="UP000824089"/>
    </source>
</evidence>
<evidence type="ECO:0000256" key="9">
    <source>
        <dbReference type="SAM" id="MobiDB-lite"/>
    </source>
</evidence>
<comment type="caution">
    <text evidence="10">The sequence shown here is derived from an EMBL/GenBank/DDBJ whole genome shotgun (WGS) entry which is preliminary data.</text>
</comment>
<dbReference type="NCBIfam" id="TIGR00165">
    <property type="entry name" value="S18"/>
    <property type="match status" value="1"/>
</dbReference>
<comment type="similarity">
    <text evidence="1 7 8">Belongs to the bacterial ribosomal protein bS18 family.</text>
</comment>
<dbReference type="PANTHER" id="PTHR13479:SF40">
    <property type="entry name" value="SMALL RIBOSOMAL SUBUNIT PROTEIN BS18M"/>
    <property type="match status" value="1"/>
</dbReference>
<dbReference type="Gene3D" id="4.10.640.10">
    <property type="entry name" value="Ribosomal protein S18"/>
    <property type="match status" value="1"/>
</dbReference>
<dbReference type="EMBL" id="DVMM01000024">
    <property type="protein sequence ID" value="HIU28914.1"/>
    <property type="molecule type" value="Genomic_DNA"/>
</dbReference>
<evidence type="ECO:0000256" key="7">
    <source>
        <dbReference type="HAMAP-Rule" id="MF_00270"/>
    </source>
</evidence>
<dbReference type="HAMAP" id="MF_00270">
    <property type="entry name" value="Ribosomal_bS18"/>
    <property type="match status" value="1"/>
</dbReference>
<comment type="function">
    <text evidence="7">Binds as a heterodimer with protein bS6 to the central domain of the 16S rRNA, where it helps stabilize the platform of the 30S subunit.</text>
</comment>
<evidence type="ECO:0000256" key="2">
    <source>
        <dbReference type="ARBA" id="ARBA00022730"/>
    </source>
</evidence>
<dbReference type="InterPro" id="IPR001648">
    <property type="entry name" value="Ribosomal_bS18"/>
</dbReference>
<keyword evidence="5 7" id="KW-0687">Ribonucleoprotein</keyword>
<sequence length="95" mass="10825">MPYAKKEKSGKDAYDKGDLKAGTKQRRSRKKVCPFCADKAESIDYKEIAKLRKFVSERGKILPRRISGCCAKHQRQLTIAIKRARHVALMPFSAD</sequence>
<evidence type="ECO:0000256" key="6">
    <source>
        <dbReference type="ARBA" id="ARBA00035141"/>
    </source>
</evidence>
<dbReference type="GO" id="GO:0003735">
    <property type="term" value="F:structural constituent of ribosome"/>
    <property type="evidence" value="ECO:0007669"/>
    <property type="project" value="InterPro"/>
</dbReference>
<accession>A0A9D1L8H4</accession>
<dbReference type="GO" id="GO:0070181">
    <property type="term" value="F:small ribosomal subunit rRNA binding"/>
    <property type="evidence" value="ECO:0007669"/>
    <property type="project" value="TreeGrafter"/>
</dbReference>
<evidence type="ECO:0000256" key="4">
    <source>
        <dbReference type="ARBA" id="ARBA00022980"/>
    </source>
</evidence>
<dbReference type="GO" id="GO:0022627">
    <property type="term" value="C:cytosolic small ribosomal subunit"/>
    <property type="evidence" value="ECO:0007669"/>
    <property type="project" value="TreeGrafter"/>
</dbReference>
<feature type="compositionally biased region" description="Basic and acidic residues" evidence="9">
    <location>
        <begin position="1"/>
        <end position="21"/>
    </location>
</feature>
<keyword evidence="3 7" id="KW-0694">RNA-binding</keyword>
<dbReference type="FunFam" id="4.10.640.10:FF:000004">
    <property type="entry name" value="30S ribosomal protein S18"/>
    <property type="match status" value="1"/>
</dbReference>
<dbReference type="InterPro" id="IPR018275">
    <property type="entry name" value="Ribosomal_bS18_CS"/>
</dbReference>
<evidence type="ECO:0000256" key="1">
    <source>
        <dbReference type="ARBA" id="ARBA00005589"/>
    </source>
</evidence>
<comment type="subunit">
    <text evidence="7">Part of the 30S ribosomal subunit. Forms a tight heterodimer with protein bS6.</text>
</comment>
<proteinExistence type="inferred from homology"/>